<proteinExistence type="predicted"/>
<gene>
    <name evidence="1" type="ORF">BJ138DRAFT_1099304</name>
</gene>
<protein>
    <submittedName>
        <fullName evidence="1">Uncharacterized protein</fullName>
    </submittedName>
</protein>
<name>A0ACB8AK10_9AGAM</name>
<organism evidence="1 2">
    <name type="scientific">Hygrophoropsis aurantiaca</name>
    <dbReference type="NCBI Taxonomy" id="72124"/>
    <lineage>
        <taxon>Eukaryota</taxon>
        <taxon>Fungi</taxon>
        <taxon>Dikarya</taxon>
        <taxon>Basidiomycota</taxon>
        <taxon>Agaricomycotina</taxon>
        <taxon>Agaricomycetes</taxon>
        <taxon>Agaricomycetidae</taxon>
        <taxon>Boletales</taxon>
        <taxon>Coniophorineae</taxon>
        <taxon>Hygrophoropsidaceae</taxon>
        <taxon>Hygrophoropsis</taxon>
    </lineage>
</organism>
<accession>A0ACB8AK10</accession>
<keyword evidence="2" id="KW-1185">Reference proteome</keyword>
<dbReference type="EMBL" id="MU267627">
    <property type="protein sequence ID" value="KAH7913615.1"/>
    <property type="molecule type" value="Genomic_DNA"/>
</dbReference>
<reference evidence="1" key="1">
    <citation type="journal article" date="2021" name="New Phytol.">
        <title>Evolutionary innovations through gain and loss of genes in the ectomycorrhizal Boletales.</title>
        <authorList>
            <person name="Wu G."/>
            <person name="Miyauchi S."/>
            <person name="Morin E."/>
            <person name="Kuo A."/>
            <person name="Drula E."/>
            <person name="Varga T."/>
            <person name="Kohler A."/>
            <person name="Feng B."/>
            <person name="Cao Y."/>
            <person name="Lipzen A."/>
            <person name="Daum C."/>
            <person name="Hundley H."/>
            <person name="Pangilinan J."/>
            <person name="Johnson J."/>
            <person name="Barry K."/>
            <person name="LaButti K."/>
            <person name="Ng V."/>
            <person name="Ahrendt S."/>
            <person name="Min B."/>
            <person name="Choi I.G."/>
            <person name="Park H."/>
            <person name="Plett J.M."/>
            <person name="Magnuson J."/>
            <person name="Spatafora J.W."/>
            <person name="Nagy L.G."/>
            <person name="Henrissat B."/>
            <person name="Grigoriev I.V."/>
            <person name="Yang Z.L."/>
            <person name="Xu J."/>
            <person name="Martin F.M."/>
        </authorList>
    </citation>
    <scope>NUCLEOTIDE SEQUENCE</scope>
    <source>
        <strain evidence="1">ATCC 28755</strain>
    </source>
</reference>
<comment type="caution">
    <text evidence="1">The sequence shown here is derived from an EMBL/GenBank/DDBJ whole genome shotgun (WGS) entry which is preliminary data.</text>
</comment>
<evidence type="ECO:0000313" key="1">
    <source>
        <dbReference type="EMBL" id="KAH7913615.1"/>
    </source>
</evidence>
<dbReference type="Proteomes" id="UP000790377">
    <property type="component" value="Unassembled WGS sequence"/>
</dbReference>
<evidence type="ECO:0000313" key="2">
    <source>
        <dbReference type="Proteomes" id="UP000790377"/>
    </source>
</evidence>
<sequence>MALPLVDVLIFPAPQAFDLADAGNPANLSLNATTAPIFKNIAGSGSIFYGVGVKDPMTGYIFATFDNGGNHPKAAIASLIAHLKPTRSCHVQFSSDTFKTAFKTPITEVLVLIMIEPDNREKAVQLLSKIAEASGGVLSFAPDTDDENTFVIFGGWESVEAHMNAYNDLPEGSKTDLRQLFSLAKIVYPPEAPPAYAKLQRYEPLQYVKKTD</sequence>